<reference evidence="3" key="1">
    <citation type="submission" date="2016-11" db="EMBL/GenBank/DDBJ databases">
        <authorList>
            <person name="Varghese N."/>
            <person name="Submissions S."/>
        </authorList>
    </citation>
    <scope>NUCLEOTIDE SEQUENCE [LARGE SCALE GENOMIC DNA]</scope>
    <source>
        <strain evidence="3">DSM 26134</strain>
    </source>
</reference>
<feature type="signal peptide" evidence="1">
    <location>
        <begin position="1"/>
        <end position="23"/>
    </location>
</feature>
<name>A0A1M6SYG4_REIAG</name>
<dbReference type="EMBL" id="FRAA01000005">
    <property type="protein sequence ID" value="SHK49771.1"/>
    <property type="molecule type" value="Genomic_DNA"/>
</dbReference>
<proteinExistence type="predicted"/>
<accession>A0A1M6SYG4</accession>
<gene>
    <name evidence="2" type="ORF">SAMN04488028_105208</name>
</gene>
<protein>
    <recommendedName>
        <fullName evidence="4">Outer membrane protein beta-barrel domain-containing protein</fullName>
    </recommendedName>
</protein>
<keyword evidence="1" id="KW-0732">Signal</keyword>
<sequence length="219" mass="25574">MKKHLYTLLLVLTMTTISHWASAQHDFQINLSNLILYEINVNYEFLELNENTTLGAFGGYVYGFPDQDDHRYYYFGPELRFYPFPIKGADLFFIGIYSRYKNGYTDMEITENGYNSANNESFYNSEIVQSDYQKVAVGFNLGMKWVTDSNIIFGFNTALGRNAYFHYETPQYQSSIKNQSDSDSYNKDEYIDSNDSKYWDFRIGVHVGYRFGRTAKASE</sequence>
<dbReference type="STRING" id="156994.SAMN04488028_105208"/>
<keyword evidence="3" id="KW-1185">Reference proteome</keyword>
<evidence type="ECO:0000313" key="3">
    <source>
        <dbReference type="Proteomes" id="UP000184474"/>
    </source>
</evidence>
<organism evidence="2 3">
    <name type="scientific">Reichenbachiella agariperforans</name>
    <dbReference type="NCBI Taxonomy" id="156994"/>
    <lineage>
        <taxon>Bacteria</taxon>
        <taxon>Pseudomonadati</taxon>
        <taxon>Bacteroidota</taxon>
        <taxon>Cytophagia</taxon>
        <taxon>Cytophagales</taxon>
        <taxon>Reichenbachiellaceae</taxon>
        <taxon>Reichenbachiella</taxon>
    </lineage>
</organism>
<dbReference type="Proteomes" id="UP000184474">
    <property type="component" value="Unassembled WGS sequence"/>
</dbReference>
<evidence type="ECO:0000313" key="2">
    <source>
        <dbReference type="EMBL" id="SHK49771.1"/>
    </source>
</evidence>
<evidence type="ECO:0008006" key="4">
    <source>
        <dbReference type="Google" id="ProtNLM"/>
    </source>
</evidence>
<dbReference type="AlphaFoldDB" id="A0A1M6SYG4"/>
<dbReference type="InterPro" id="IPR021958">
    <property type="entry name" value="DUF3575"/>
</dbReference>
<evidence type="ECO:0000256" key="1">
    <source>
        <dbReference type="SAM" id="SignalP"/>
    </source>
</evidence>
<dbReference type="RefSeq" id="WP_073123381.1">
    <property type="nucleotide sequence ID" value="NZ_FRAA01000005.1"/>
</dbReference>
<dbReference type="Pfam" id="PF12099">
    <property type="entry name" value="DUF3575"/>
    <property type="match status" value="1"/>
</dbReference>
<feature type="chain" id="PRO_5012296911" description="Outer membrane protein beta-barrel domain-containing protein" evidence="1">
    <location>
        <begin position="24"/>
        <end position="219"/>
    </location>
</feature>